<evidence type="ECO:0000256" key="2">
    <source>
        <dbReference type="ARBA" id="ARBA00038210"/>
    </source>
</evidence>
<dbReference type="PROSITE" id="PS50005">
    <property type="entry name" value="TPR"/>
    <property type="match status" value="1"/>
</dbReference>
<dbReference type="STRING" id="103827.A0A0N5CRV4"/>
<dbReference type="Gene3D" id="2.40.50.550">
    <property type="match status" value="1"/>
</dbReference>
<evidence type="ECO:0000256" key="3">
    <source>
        <dbReference type="ARBA" id="ARBA00039307"/>
    </source>
</evidence>
<evidence type="ECO:0000259" key="5">
    <source>
        <dbReference type="Pfam" id="PF16669"/>
    </source>
</evidence>
<dbReference type="WBParaSite" id="TCLT_0000295401-mRNA-1">
    <property type="protein sequence ID" value="TCLT_0000295401-mRNA-1"/>
    <property type="gene ID" value="TCLT_0000295401"/>
</dbReference>
<reference evidence="6 7" key="2">
    <citation type="submission" date="2018-11" db="EMBL/GenBank/DDBJ databases">
        <authorList>
            <consortium name="Pathogen Informatics"/>
        </authorList>
    </citation>
    <scope>NUCLEOTIDE SEQUENCE [LARGE SCALE GENOMIC DNA]</scope>
</reference>
<proteinExistence type="inferred from homology"/>
<dbReference type="AlphaFoldDB" id="A0A0N5CRV4"/>
<evidence type="ECO:0000256" key="1">
    <source>
        <dbReference type="ARBA" id="ARBA00022803"/>
    </source>
</evidence>
<dbReference type="SMART" id="SM00028">
    <property type="entry name" value="TPR"/>
    <property type="match status" value="2"/>
</dbReference>
<dbReference type="InterPro" id="IPR019734">
    <property type="entry name" value="TPR_rpt"/>
</dbReference>
<dbReference type="SUPFAM" id="SSF48452">
    <property type="entry name" value="TPR-like"/>
    <property type="match status" value="1"/>
</dbReference>
<evidence type="ECO:0000313" key="7">
    <source>
        <dbReference type="Proteomes" id="UP000276776"/>
    </source>
</evidence>
<evidence type="ECO:0000256" key="4">
    <source>
        <dbReference type="PROSITE-ProRule" id="PRU00339"/>
    </source>
</evidence>
<evidence type="ECO:0000313" key="8">
    <source>
        <dbReference type="WBParaSite" id="TCLT_0000295401-mRNA-1"/>
    </source>
</evidence>
<name>A0A0N5CRV4_THECL</name>
<accession>A0A0N5CRV4</accession>
<dbReference type="OrthoDB" id="423589at2759"/>
<dbReference type="GO" id="GO:0051301">
    <property type="term" value="P:cell division"/>
    <property type="evidence" value="ECO:0007669"/>
    <property type="project" value="TreeGrafter"/>
</dbReference>
<dbReference type="Proteomes" id="UP000276776">
    <property type="component" value="Unassembled WGS sequence"/>
</dbReference>
<comment type="similarity">
    <text evidence="2">Belongs to the APC3/CDC27 family.</text>
</comment>
<keyword evidence="7" id="KW-1185">Reference proteome</keyword>
<feature type="repeat" description="TPR" evidence="4">
    <location>
        <begin position="92"/>
        <end position="125"/>
    </location>
</feature>
<gene>
    <name evidence="6" type="ORF">TCLT_LOCUS2954</name>
</gene>
<protein>
    <recommendedName>
        <fullName evidence="3">Cell division cycle protein 27 homolog</fullName>
    </recommendedName>
</protein>
<keyword evidence="1 4" id="KW-0802">TPR repeat</keyword>
<dbReference type="OMA" id="DECKGYE"/>
<dbReference type="InterPro" id="IPR011990">
    <property type="entry name" value="TPR-like_helical_dom_sf"/>
</dbReference>
<dbReference type="EMBL" id="UYYF01000831">
    <property type="protein sequence ID" value="VDM99179.1"/>
    <property type="molecule type" value="Genomic_DNA"/>
</dbReference>
<dbReference type="Pfam" id="PF16669">
    <property type="entry name" value="TTC5_OB"/>
    <property type="match status" value="1"/>
</dbReference>
<sequence>MDVLEDKIKEAKRFRDSYYYNFPQSTPEEKSQAVRAVVLPLIQDIPLDINGQCSASANYNYLCGRILNICEEYDANCERYLLRAVKLEPSMADAWHELGECVWKKKDFKTATDCYKKSLSYTRSAKCLASLALALRYCAIQEKNVESQMKLHEEALQLCTEAVERNPNDENAWQILGNSYLAQFFFKQQRDREPMGKAREAYERALQLTDKHCNACLHYNYSTVLKFNQEYRECLNHLMFATLCDPRFSPAKEELEAIVSYLHRINLQVQRKGKLSSKKVQQFQNAICNNDYGIYLKQRVRDKNGQEKMLKAVSLQDLKEGVNDGVVICTRIIAVIPNHETVPYTFVGIDKEKTCCAFAVLNSSNLFGVVIGDSITVPEPHVIDVTIPAEECKGENINFRIVRVTNPLFLLKNSKLLDIKCVAMCSMSTNFIS</sequence>
<organism evidence="8">
    <name type="scientific">Thelazia callipaeda</name>
    <name type="common">Oriental eyeworm</name>
    <name type="synonym">Parasitic nematode</name>
    <dbReference type="NCBI Taxonomy" id="103827"/>
    <lineage>
        <taxon>Eukaryota</taxon>
        <taxon>Metazoa</taxon>
        <taxon>Ecdysozoa</taxon>
        <taxon>Nematoda</taxon>
        <taxon>Chromadorea</taxon>
        <taxon>Rhabditida</taxon>
        <taxon>Spirurina</taxon>
        <taxon>Spiruromorpha</taxon>
        <taxon>Thelazioidea</taxon>
        <taxon>Thelaziidae</taxon>
        <taxon>Thelazia</taxon>
    </lineage>
</organism>
<feature type="domain" description="Tetratricopeptide repeat protein 5 OB fold" evidence="5">
    <location>
        <begin position="310"/>
        <end position="424"/>
    </location>
</feature>
<evidence type="ECO:0000313" key="6">
    <source>
        <dbReference type="EMBL" id="VDM99179.1"/>
    </source>
</evidence>
<dbReference type="InterPro" id="IPR038645">
    <property type="entry name" value="TTC5_OB_sf"/>
</dbReference>
<dbReference type="Pfam" id="PF13181">
    <property type="entry name" value="TPR_8"/>
    <property type="match status" value="1"/>
</dbReference>
<dbReference type="Gene3D" id="1.25.40.10">
    <property type="entry name" value="Tetratricopeptide repeat domain"/>
    <property type="match status" value="1"/>
</dbReference>
<dbReference type="InterPro" id="IPR032076">
    <property type="entry name" value="TTC5_OB"/>
</dbReference>
<dbReference type="PANTHER" id="PTHR12558:SF13">
    <property type="entry name" value="CELL DIVISION CYCLE PROTEIN 27 HOMOLOG"/>
    <property type="match status" value="1"/>
</dbReference>
<dbReference type="PANTHER" id="PTHR12558">
    <property type="entry name" value="CELL DIVISION CYCLE 16,23,27"/>
    <property type="match status" value="1"/>
</dbReference>
<reference evidence="8" key="1">
    <citation type="submission" date="2017-02" db="UniProtKB">
        <authorList>
            <consortium name="WormBaseParasite"/>
        </authorList>
    </citation>
    <scope>IDENTIFICATION</scope>
</reference>